<dbReference type="AlphaFoldDB" id="A0AAW1V736"/>
<accession>A0AAW1V736</accession>
<evidence type="ECO:0000313" key="2">
    <source>
        <dbReference type="Proteomes" id="UP001431783"/>
    </source>
</evidence>
<reference evidence="1 2" key="1">
    <citation type="submission" date="2023-03" db="EMBL/GenBank/DDBJ databases">
        <title>Genome insight into feeding habits of ladybird beetles.</title>
        <authorList>
            <person name="Li H.-S."/>
            <person name="Huang Y.-H."/>
            <person name="Pang H."/>
        </authorList>
    </citation>
    <scope>NUCLEOTIDE SEQUENCE [LARGE SCALE GENOMIC DNA]</scope>
    <source>
        <strain evidence="1">SYSU_2023b</strain>
        <tissue evidence="1">Whole body</tissue>
    </source>
</reference>
<keyword evidence="2" id="KW-1185">Reference proteome</keyword>
<proteinExistence type="predicted"/>
<dbReference type="EMBL" id="JARQZJ010000122">
    <property type="protein sequence ID" value="KAK9889335.1"/>
    <property type="molecule type" value="Genomic_DNA"/>
</dbReference>
<comment type="caution">
    <text evidence="1">The sequence shown here is derived from an EMBL/GenBank/DDBJ whole genome shotgun (WGS) entry which is preliminary data.</text>
</comment>
<evidence type="ECO:0000313" key="1">
    <source>
        <dbReference type="EMBL" id="KAK9889335.1"/>
    </source>
</evidence>
<organism evidence="1 2">
    <name type="scientific">Henosepilachna vigintioctopunctata</name>
    <dbReference type="NCBI Taxonomy" id="420089"/>
    <lineage>
        <taxon>Eukaryota</taxon>
        <taxon>Metazoa</taxon>
        <taxon>Ecdysozoa</taxon>
        <taxon>Arthropoda</taxon>
        <taxon>Hexapoda</taxon>
        <taxon>Insecta</taxon>
        <taxon>Pterygota</taxon>
        <taxon>Neoptera</taxon>
        <taxon>Endopterygota</taxon>
        <taxon>Coleoptera</taxon>
        <taxon>Polyphaga</taxon>
        <taxon>Cucujiformia</taxon>
        <taxon>Coccinelloidea</taxon>
        <taxon>Coccinellidae</taxon>
        <taxon>Epilachninae</taxon>
        <taxon>Epilachnini</taxon>
        <taxon>Henosepilachna</taxon>
    </lineage>
</organism>
<sequence>MEKAIEVSTWLKSHPGRVVTHFHIGAILNKAYGKVATVQYPVNGFQKTGLWPNDPNVFPNYLFEPAETTNITMQQDRIELEEDSTTPKNLANPSQVAESSSTSLIIASTSAADNPRPLSAAQSRDIVTAIPTTATSSKIILQDMNIRNFPISIE</sequence>
<name>A0AAW1V736_9CUCU</name>
<protein>
    <submittedName>
        <fullName evidence="1">Uncharacterized protein</fullName>
    </submittedName>
</protein>
<gene>
    <name evidence="1" type="ORF">WA026_004610</name>
</gene>
<dbReference type="Proteomes" id="UP001431783">
    <property type="component" value="Unassembled WGS sequence"/>
</dbReference>